<accession>A0A0F9TJJ9</accession>
<name>A0A0F9TJJ9_9ZZZZ</name>
<reference evidence="1" key="1">
    <citation type="journal article" date="2015" name="Nature">
        <title>Complex archaea that bridge the gap between prokaryotes and eukaryotes.</title>
        <authorList>
            <person name="Spang A."/>
            <person name="Saw J.H."/>
            <person name="Jorgensen S.L."/>
            <person name="Zaremba-Niedzwiedzka K."/>
            <person name="Martijn J."/>
            <person name="Lind A.E."/>
            <person name="van Eijk R."/>
            <person name="Schleper C."/>
            <person name="Guy L."/>
            <person name="Ettema T.J."/>
        </authorList>
    </citation>
    <scope>NUCLEOTIDE SEQUENCE</scope>
</reference>
<comment type="caution">
    <text evidence="1">The sequence shown here is derived from an EMBL/GenBank/DDBJ whole genome shotgun (WGS) entry which is preliminary data.</text>
</comment>
<organism evidence="1">
    <name type="scientific">marine sediment metagenome</name>
    <dbReference type="NCBI Taxonomy" id="412755"/>
    <lineage>
        <taxon>unclassified sequences</taxon>
        <taxon>metagenomes</taxon>
        <taxon>ecological metagenomes</taxon>
    </lineage>
</organism>
<sequence length="364" mass="37483">MFGWIKAVTLLSILIVAAVTLGALWGPNLTQDRLVYGDSAYEIQSVSDLTAWIGGTAGEIAVADDGDGTITISMPAPVYGELSQSGGSFVTADSITVNTGTVASGTVADTYTVNSTYHQVTEIAGGGGGFDVEYIFTVADNPASLSVVGRYEGTVAHSTVVEAWNYTGGTWDTFTGAGDDMDHSTTDAEFTFTYAALAGAITDYVSGTASKFRIFQAPPGTGTDNLYIDAATIQIQQYAIASPGVYGTITGMSLGENNGITMNASSGTWTIVTSGLYDARCAISFSGTPSTRFLGHFHVDGAIETESGFSRRLGSGGDVGPATIMGLLALSAAEVVTVAIAADVGGVYVAIERLNCSLTMIRGS</sequence>
<evidence type="ECO:0000313" key="1">
    <source>
        <dbReference type="EMBL" id="KKN75082.1"/>
    </source>
</evidence>
<dbReference type="EMBL" id="LAZR01000316">
    <property type="protein sequence ID" value="KKN75082.1"/>
    <property type="molecule type" value="Genomic_DNA"/>
</dbReference>
<gene>
    <name evidence="1" type="ORF">LCGC14_0384560</name>
</gene>
<protein>
    <submittedName>
        <fullName evidence="1">Uncharacterized protein</fullName>
    </submittedName>
</protein>
<proteinExistence type="predicted"/>
<dbReference type="AlphaFoldDB" id="A0A0F9TJJ9"/>